<sequence length="234" mass="25883">MKTITKNIKWLFIIVVGFSFTSCKKDSSVVDEINKIEIQKKQIQDVIPGKYLDSLKKLGLVVNTGVNPINVEGYYAINPLILQSTNIPKDFAIGYRFSDARLSLSNQDANFGIRLLGRGFLATSDTSIVTAISGSGNDFTIYGKVKSQRNTKVAEFAIIISGTLENKIIKNFKYGLICISNKNPETDSNFIREGQGRVVLESDAISGTITEKDFVSLTRENQLLQLANPGSLRY</sequence>
<dbReference type="OrthoDB" id="673254at2"/>
<evidence type="ECO:0000313" key="2">
    <source>
        <dbReference type="Proteomes" id="UP000291485"/>
    </source>
</evidence>
<dbReference type="AlphaFoldDB" id="A0A4V2MMQ5"/>
<reference evidence="1 2" key="1">
    <citation type="submission" date="2019-02" db="EMBL/GenBank/DDBJ databases">
        <title>Pedobacter sp. RP-3-11 sp. nov., isolated from Arctic soil.</title>
        <authorList>
            <person name="Dahal R.H."/>
        </authorList>
    </citation>
    <scope>NUCLEOTIDE SEQUENCE [LARGE SCALE GENOMIC DNA]</scope>
    <source>
        <strain evidence="1 2">RP-3-11</strain>
    </source>
</reference>
<keyword evidence="2" id="KW-1185">Reference proteome</keyword>
<dbReference type="EMBL" id="SJSN01000009">
    <property type="protein sequence ID" value="TCD08212.1"/>
    <property type="molecule type" value="Genomic_DNA"/>
</dbReference>
<evidence type="ECO:0000313" key="1">
    <source>
        <dbReference type="EMBL" id="TCD08212.1"/>
    </source>
</evidence>
<name>A0A4V2MMQ5_9SPHI</name>
<comment type="caution">
    <text evidence="1">The sequence shown here is derived from an EMBL/GenBank/DDBJ whole genome shotgun (WGS) entry which is preliminary data.</text>
</comment>
<gene>
    <name evidence="1" type="ORF">EZ449_12440</name>
</gene>
<organism evidence="1 2">
    <name type="scientific">Pedobacter frigidisoli</name>
    <dbReference type="NCBI Taxonomy" id="2530455"/>
    <lineage>
        <taxon>Bacteria</taxon>
        <taxon>Pseudomonadati</taxon>
        <taxon>Bacteroidota</taxon>
        <taxon>Sphingobacteriia</taxon>
        <taxon>Sphingobacteriales</taxon>
        <taxon>Sphingobacteriaceae</taxon>
        <taxon>Pedobacter</taxon>
    </lineage>
</organism>
<dbReference type="RefSeq" id="WP_131559214.1">
    <property type="nucleotide sequence ID" value="NZ_SJSN01000009.1"/>
</dbReference>
<protein>
    <submittedName>
        <fullName evidence="1">Uncharacterized protein</fullName>
    </submittedName>
</protein>
<accession>A0A4V2MMQ5</accession>
<dbReference type="PROSITE" id="PS51257">
    <property type="entry name" value="PROKAR_LIPOPROTEIN"/>
    <property type="match status" value="1"/>
</dbReference>
<dbReference type="Proteomes" id="UP000291485">
    <property type="component" value="Unassembled WGS sequence"/>
</dbReference>
<proteinExistence type="predicted"/>